<feature type="compositionally biased region" description="Low complexity" evidence="4">
    <location>
        <begin position="1046"/>
        <end position="1065"/>
    </location>
</feature>
<feature type="compositionally biased region" description="Polar residues" evidence="4">
    <location>
        <begin position="809"/>
        <end position="821"/>
    </location>
</feature>
<feature type="coiled-coil region" evidence="3">
    <location>
        <begin position="1204"/>
        <end position="1231"/>
    </location>
</feature>
<feature type="region of interest" description="Disordered" evidence="4">
    <location>
        <begin position="786"/>
        <end position="821"/>
    </location>
</feature>
<dbReference type="InterPro" id="IPR053039">
    <property type="entry name" value="Polarity_Bud-Selection_Reg"/>
</dbReference>
<keyword evidence="1 2" id="KW-0728">SH3 domain</keyword>
<dbReference type="Gene3D" id="2.30.30.40">
    <property type="entry name" value="SH3 Domains"/>
    <property type="match status" value="1"/>
</dbReference>
<feature type="compositionally biased region" description="Basic and acidic residues" evidence="4">
    <location>
        <begin position="330"/>
        <end position="357"/>
    </location>
</feature>
<dbReference type="InterPro" id="IPR001452">
    <property type="entry name" value="SH3_domain"/>
</dbReference>
<dbReference type="InterPro" id="IPR029071">
    <property type="entry name" value="Ubiquitin-like_domsf"/>
</dbReference>
<feature type="region of interest" description="Disordered" evidence="4">
    <location>
        <begin position="623"/>
        <end position="655"/>
    </location>
</feature>
<organism evidence="6 7">
    <name type="scientific">Ambispora leptoticha</name>
    <dbReference type="NCBI Taxonomy" id="144679"/>
    <lineage>
        <taxon>Eukaryota</taxon>
        <taxon>Fungi</taxon>
        <taxon>Fungi incertae sedis</taxon>
        <taxon>Mucoromycota</taxon>
        <taxon>Glomeromycotina</taxon>
        <taxon>Glomeromycetes</taxon>
        <taxon>Archaeosporales</taxon>
        <taxon>Ambisporaceae</taxon>
        <taxon>Ambispora</taxon>
    </lineage>
</organism>
<feature type="compositionally biased region" description="Acidic residues" evidence="4">
    <location>
        <begin position="30"/>
        <end position="50"/>
    </location>
</feature>
<evidence type="ECO:0000256" key="1">
    <source>
        <dbReference type="ARBA" id="ARBA00022443"/>
    </source>
</evidence>
<accession>A0A9N9AQC5</accession>
<comment type="caution">
    <text evidence="6">The sequence shown here is derived from an EMBL/GenBank/DDBJ whole genome shotgun (WGS) entry which is preliminary data.</text>
</comment>
<dbReference type="Pfam" id="PF00018">
    <property type="entry name" value="SH3_1"/>
    <property type="match status" value="1"/>
</dbReference>
<proteinExistence type="predicted"/>
<feature type="compositionally biased region" description="Basic and acidic residues" evidence="4">
    <location>
        <begin position="163"/>
        <end position="176"/>
    </location>
</feature>
<feature type="compositionally biased region" description="Basic and acidic residues" evidence="4">
    <location>
        <begin position="638"/>
        <end position="655"/>
    </location>
</feature>
<evidence type="ECO:0000256" key="4">
    <source>
        <dbReference type="SAM" id="MobiDB-lite"/>
    </source>
</evidence>
<dbReference type="EMBL" id="CAJVPS010001519">
    <property type="protein sequence ID" value="CAG8541114.1"/>
    <property type="molecule type" value="Genomic_DNA"/>
</dbReference>
<dbReference type="GO" id="GO:0051286">
    <property type="term" value="C:cell tip"/>
    <property type="evidence" value="ECO:0007669"/>
    <property type="project" value="TreeGrafter"/>
</dbReference>
<feature type="compositionally biased region" description="Basic residues" evidence="4">
    <location>
        <begin position="1110"/>
        <end position="1120"/>
    </location>
</feature>
<name>A0A9N9AQC5_9GLOM</name>
<evidence type="ECO:0000256" key="3">
    <source>
        <dbReference type="SAM" id="Coils"/>
    </source>
</evidence>
<dbReference type="SMART" id="SM00326">
    <property type="entry name" value="SH3"/>
    <property type="match status" value="1"/>
</dbReference>
<feature type="domain" description="SH3" evidence="5">
    <location>
        <begin position="54"/>
        <end position="115"/>
    </location>
</feature>
<dbReference type="PANTHER" id="PTHR47775:SF1">
    <property type="entry name" value="BUD SITE SELECTION PROTEIN 14"/>
    <property type="match status" value="1"/>
</dbReference>
<evidence type="ECO:0000313" key="7">
    <source>
        <dbReference type="Proteomes" id="UP000789508"/>
    </source>
</evidence>
<dbReference type="SUPFAM" id="SSF54236">
    <property type="entry name" value="Ubiquitin-like"/>
    <property type="match status" value="1"/>
</dbReference>
<dbReference type="InterPro" id="IPR000159">
    <property type="entry name" value="RA_dom"/>
</dbReference>
<feature type="compositionally biased region" description="Low complexity" evidence="4">
    <location>
        <begin position="1072"/>
        <end position="1085"/>
    </location>
</feature>
<protein>
    <submittedName>
        <fullName evidence="6">11048_t:CDS:1</fullName>
    </submittedName>
</protein>
<feature type="region of interest" description="Disordered" evidence="4">
    <location>
        <begin position="286"/>
        <end position="357"/>
    </location>
</feature>
<feature type="compositionally biased region" description="Basic and acidic residues" evidence="4">
    <location>
        <begin position="183"/>
        <end position="201"/>
    </location>
</feature>
<dbReference type="InterPro" id="IPR036028">
    <property type="entry name" value="SH3-like_dom_sf"/>
</dbReference>
<reference evidence="6" key="1">
    <citation type="submission" date="2021-06" db="EMBL/GenBank/DDBJ databases">
        <authorList>
            <person name="Kallberg Y."/>
            <person name="Tangrot J."/>
            <person name="Rosling A."/>
        </authorList>
    </citation>
    <scope>NUCLEOTIDE SEQUENCE</scope>
    <source>
        <strain evidence="6">FL130A</strain>
    </source>
</reference>
<feature type="compositionally biased region" description="Pro residues" evidence="4">
    <location>
        <begin position="443"/>
        <end position="454"/>
    </location>
</feature>
<feature type="compositionally biased region" description="Polar residues" evidence="4">
    <location>
        <begin position="1086"/>
        <end position="1109"/>
    </location>
</feature>
<dbReference type="OrthoDB" id="196165at2759"/>
<keyword evidence="7" id="KW-1185">Reference proteome</keyword>
<dbReference type="Pfam" id="PF00788">
    <property type="entry name" value="RA"/>
    <property type="match status" value="1"/>
</dbReference>
<sequence length="1236" mass="138858">MARETNLSIDTAAAARGIQKSSAHKKSEDDVVEEGEIEEEDDLASSPDIPDENIDFDRVYALHNFAATVDGQASVEKDEPLTLMDDSNSYWWLVKVLRTDSIGYIPADNIETPNERLARLYKHKNINLSSSLHNGNLPPAGIPLKKNNTGEPHQDEYEEETEIERSGRAGGGKEEIINNEAVEPERSEEYHGPNDGTRTSEDHLIFDGQQQRINQSFDESQQFNNHNGAIPIIANNSLLANQSPSSQNIIMNNNMNIVQEHSGGPDPNQPPKKSDDIDIRLFQQTNETKKITLTPPLHSERSDFLDMSDDDDDAADSNSKASKFFGIGESDSKKKVSMDDIIKDLPPEQKSKKKEKKEGGILKKLFFKRKNSKKEEENKSSTSNTAVAINVSVKNSIEPSQQPLQNHHRPPTQPSLQQQRQQSPQINNQSTYPQGPQIRYPQQPQPQTPSPQPQSPTKTTPLSPLTSVFRIFAGQNIQTNIESKTILLNNLTTASDLIRQSLTRFKLDNEENWENYYISVRPIHGEIINLMPDEHPLEIYNSFNTSPLPTIRRASNSSISSNVSTVSNHQTIKALNINEYVQRSSVQIYLNKKLTQRNSYPSGEKRLRVHILIYADDLPPQLRKGTSVPRTSMSVPKHLADKAARRRSHGEEGKPKEKVLLVNGRATVRDVIEKALDKFGITEALVDDDEDIEGDYDGKLRYKLMLISEGEEIALSPNSQVISVFPSTPNFQHSSIDSIESASSLTAPDYNPDEPIFVLRQKYIDEHQRYALPNIIIKSKAEQAKSHPAVIDSRENSNDNNRNHYYPNDQPSFSNPHEINNSTTVNSGSIIELPSQLEKIEEILTRKQLIEQQREYSRAKQRSILSAHKNSEKGVDIVTSVGSIRSSRIFGSKVRYSFIPKEGEQFDISDIIEDIWGENLGEEQNSDGTQSIPRFNFIPAEEDELEENAPLFENVSVDSSKHSKKEKRLSTRNTDILEVIVDSAKSNDKIVNQVVDDKIEQVLQKVTAGQHANGNIPSPTSVLDDQKLADSNLMYQAFDNFTREQSSSQLSLQNNNIPSHISNPNDIESHLDSSSNSTSTLPTSDKGFTQNLDSSPRMTPTQPQSSLHSPSKKLHGRKRSPSNVSNNSVNITNSSQDALPPMNTASSLTENDWILSDDFGLQELLILVRSGVSMIEQKERRRSGWRLYDDPEKVLEQINPAEFREEIKSVFANVNKELDDIENQLDLIMDDALCLF</sequence>
<dbReference type="GO" id="GO:0007165">
    <property type="term" value="P:signal transduction"/>
    <property type="evidence" value="ECO:0007669"/>
    <property type="project" value="InterPro"/>
</dbReference>
<feature type="region of interest" description="Disordered" evidence="4">
    <location>
        <begin position="1"/>
        <end position="50"/>
    </location>
</feature>
<dbReference type="PROSITE" id="PS50002">
    <property type="entry name" value="SH3"/>
    <property type="match status" value="1"/>
</dbReference>
<gene>
    <name evidence="6" type="ORF">ALEPTO_LOCUS5415</name>
</gene>
<dbReference type="GO" id="GO:0030950">
    <property type="term" value="P:establishment or maintenance of actin cytoskeleton polarity"/>
    <property type="evidence" value="ECO:0007669"/>
    <property type="project" value="TreeGrafter"/>
</dbReference>
<evidence type="ECO:0000313" key="6">
    <source>
        <dbReference type="EMBL" id="CAG8541114.1"/>
    </source>
</evidence>
<keyword evidence="3" id="KW-0175">Coiled coil</keyword>
<dbReference type="AlphaFoldDB" id="A0A9N9AQC5"/>
<evidence type="ECO:0000256" key="2">
    <source>
        <dbReference type="PROSITE-ProRule" id="PRU00192"/>
    </source>
</evidence>
<feature type="compositionally biased region" description="Low complexity" evidence="4">
    <location>
        <begin position="1122"/>
        <end position="1135"/>
    </location>
</feature>
<dbReference type="GO" id="GO:0015630">
    <property type="term" value="C:microtubule cytoskeleton"/>
    <property type="evidence" value="ECO:0007669"/>
    <property type="project" value="TreeGrafter"/>
</dbReference>
<feature type="region of interest" description="Disordered" evidence="4">
    <location>
        <begin position="1046"/>
        <end position="1144"/>
    </location>
</feature>
<dbReference type="Proteomes" id="UP000789508">
    <property type="component" value="Unassembled WGS sequence"/>
</dbReference>
<dbReference type="GO" id="GO:0008104">
    <property type="term" value="P:intracellular protein localization"/>
    <property type="evidence" value="ECO:0007669"/>
    <property type="project" value="TreeGrafter"/>
</dbReference>
<feature type="region of interest" description="Disordered" evidence="4">
    <location>
        <begin position="400"/>
        <end position="463"/>
    </location>
</feature>
<feature type="compositionally biased region" description="Acidic residues" evidence="4">
    <location>
        <begin position="306"/>
        <end position="315"/>
    </location>
</feature>
<dbReference type="Gene3D" id="3.10.20.90">
    <property type="entry name" value="Phosphatidylinositol 3-kinase Catalytic Subunit, Chain A, domain 1"/>
    <property type="match status" value="1"/>
</dbReference>
<dbReference type="PANTHER" id="PTHR47775">
    <property type="entry name" value="BUD SITE SELECTION PROTEIN 14"/>
    <property type="match status" value="1"/>
</dbReference>
<feature type="region of interest" description="Disordered" evidence="4">
    <location>
        <begin position="131"/>
        <end position="201"/>
    </location>
</feature>
<evidence type="ECO:0000259" key="5">
    <source>
        <dbReference type="PROSITE" id="PS50002"/>
    </source>
</evidence>
<dbReference type="SUPFAM" id="SSF50044">
    <property type="entry name" value="SH3-domain"/>
    <property type="match status" value="1"/>
</dbReference>
<feature type="compositionally biased region" description="Low complexity" evidence="4">
    <location>
        <begin position="414"/>
        <end position="425"/>
    </location>
</feature>